<proteinExistence type="predicted"/>
<dbReference type="Pfam" id="PF00440">
    <property type="entry name" value="TetR_N"/>
    <property type="match status" value="2"/>
</dbReference>
<organism evidence="7 8">
    <name type="scientific">Mycolicibacterium chitae</name>
    <name type="common">Mycobacterium chitae</name>
    <dbReference type="NCBI Taxonomy" id="1792"/>
    <lineage>
        <taxon>Bacteria</taxon>
        <taxon>Bacillati</taxon>
        <taxon>Actinomycetota</taxon>
        <taxon>Actinomycetes</taxon>
        <taxon>Mycobacteriales</taxon>
        <taxon>Mycobacteriaceae</taxon>
        <taxon>Mycolicibacterium</taxon>
    </lineage>
</organism>
<evidence type="ECO:0000313" key="7">
    <source>
        <dbReference type="EMBL" id="VEG50475.1"/>
    </source>
</evidence>
<dbReference type="InterPro" id="IPR001647">
    <property type="entry name" value="HTH_TetR"/>
</dbReference>
<dbReference type="GO" id="GO:0003700">
    <property type="term" value="F:DNA-binding transcription factor activity"/>
    <property type="evidence" value="ECO:0007669"/>
    <property type="project" value="TreeGrafter"/>
</dbReference>
<feature type="DNA-binding region" description="H-T-H motif" evidence="4">
    <location>
        <begin position="285"/>
        <end position="304"/>
    </location>
</feature>
<dbReference type="InterPro" id="IPR036271">
    <property type="entry name" value="Tet_transcr_reg_TetR-rel_C_sf"/>
</dbReference>
<evidence type="ECO:0000313" key="8">
    <source>
        <dbReference type="Proteomes" id="UP000282551"/>
    </source>
</evidence>
<keyword evidence="3" id="KW-0804">Transcription</keyword>
<dbReference type="Gene3D" id="1.10.10.60">
    <property type="entry name" value="Homeodomain-like"/>
    <property type="match status" value="2"/>
</dbReference>
<gene>
    <name evidence="7" type="primary">kstR2_11</name>
    <name evidence="7" type="ORF">NCTC10485_04793</name>
</gene>
<dbReference type="EMBL" id="LR134355">
    <property type="protein sequence ID" value="VEG50475.1"/>
    <property type="molecule type" value="Genomic_DNA"/>
</dbReference>
<evidence type="ECO:0000256" key="5">
    <source>
        <dbReference type="SAM" id="MobiDB-lite"/>
    </source>
</evidence>
<dbReference type="InterPro" id="IPR050109">
    <property type="entry name" value="HTH-type_TetR-like_transc_reg"/>
</dbReference>
<dbReference type="Gene3D" id="1.10.357.10">
    <property type="entry name" value="Tetracycline Repressor, domain 2"/>
    <property type="match status" value="2"/>
</dbReference>
<keyword evidence="2 4" id="KW-0238">DNA-binding</keyword>
<dbReference type="SUPFAM" id="SSF46689">
    <property type="entry name" value="Homeodomain-like"/>
    <property type="match status" value="2"/>
</dbReference>
<evidence type="ECO:0000256" key="4">
    <source>
        <dbReference type="PROSITE-ProRule" id="PRU00335"/>
    </source>
</evidence>
<reference evidence="7 8" key="1">
    <citation type="submission" date="2018-12" db="EMBL/GenBank/DDBJ databases">
        <authorList>
            <consortium name="Pathogen Informatics"/>
        </authorList>
    </citation>
    <scope>NUCLEOTIDE SEQUENCE [LARGE SCALE GENOMIC DNA]</scope>
    <source>
        <strain evidence="7 8">NCTC10485</strain>
    </source>
</reference>
<dbReference type="PROSITE" id="PS50977">
    <property type="entry name" value="HTH_TETR_2"/>
    <property type="match status" value="2"/>
</dbReference>
<feature type="region of interest" description="Disordered" evidence="5">
    <location>
        <begin position="1"/>
        <end position="29"/>
    </location>
</feature>
<feature type="compositionally biased region" description="Basic and acidic residues" evidence="5">
    <location>
        <begin position="1"/>
        <end position="11"/>
    </location>
</feature>
<dbReference type="PANTHER" id="PTHR30055">
    <property type="entry name" value="HTH-TYPE TRANSCRIPTIONAL REGULATOR RUTR"/>
    <property type="match status" value="1"/>
</dbReference>
<evidence type="ECO:0000259" key="6">
    <source>
        <dbReference type="PROSITE" id="PS50977"/>
    </source>
</evidence>
<keyword evidence="1" id="KW-0805">Transcription regulation</keyword>
<dbReference type="PANTHER" id="PTHR30055:SF234">
    <property type="entry name" value="HTH-TYPE TRANSCRIPTIONAL REGULATOR BETI"/>
    <property type="match status" value="1"/>
</dbReference>
<evidence type="ECO:0000256" key="1">
    <source>
        <dbReference type="ARBA" id="ARBA00023015"/>
    </source>
</evidence>
<accession>A0A3S4SD23</accession>
<feature type="domain" description="HTH tetR-type" evidence="6">
    <location>
        <begin position="262"/>
        <end position="322"/>
    </location>
</feature>
<dbReference type="GO" id="GO:0000976">
    <property type="term" value="F:transcription cis-regulatory region binding"/>
    <property type="evidence" value="ECO:0007669"/>
    <property type="project" value="TreeGrafter"/>
</dbReference>
<name>A0A3S4SD23_MYCCI</name>
<dbReference type="InterPro" id="IPR009057">
    <property type="entry name" value="Homeodomain-like_sf"/>
</dbReference>
<dbReference type="Proteomes" id="UP000282551">
    <property type="component" value="Chromosome"/>
</dbReference>
<dbReference type="SUPFAM" id="SSF48498">
    <property type="entry name" value="Tetracyclin repressor-like, C-terminal domain"/>
    <property type="match status" value="1"/>
</dbReference>
<sequence length="449" mass="48524">MSLQHSADDRAPSTASPVEDADPLSRESSRRAEILTTAEALIATTGLRTSLQQIASAAGILTGSLYHHFASKEALLIELVRRYHADLAEVGAAGLRRLDAADATDVEDRIIELAADIARCAVRNRAALQMSFLEAPTESQELKDLLSRRPVAIQDAMVQTLRAGRWSGYLRADLDLAPLADRICQSMLHVGLDVIRCDAPADDVARVLCQILLHGLAAQPAEDRRLDRSAARAAADAALAQWGDSADPVAAARTDHPPSNGEAKADHIRRSARTVFARKGFELTTIRDIAAEAGLNAATVYRVIGAKDRLLGSIMQAFGDKIGAATVAALESDSTTVEKLDAVIWTHINAVLRFPDEWKIQLAWMRHAPSDNQSPAHSFGQRMQDLAELLVQGLDDGDLRVEPRPPLDLLARCVIDVLWVPENLIRDLGAEGALGMARDDVIRGVASRA</sequence>
<evidence type="ECO:0000256" key="3">
    <source>
        <dbReference type="ARBA" id="ARBA00023163"/>
    </source>
</evidence>
<dbReference type="AlphaFoldDB" id="A0A3S4SD23"/>
<evidence type="ECO:0000256" key="2">
    <source>
        <dbReference type="ARBA" id="ARBA00023125"/>
    </source>
</evidence>
<feature type="domain" description="HTH tetR-type" evidence="6">
    <location>
        <begin position="28"/>
        <end position="87"/>
    </location>
</feature>
<feature type="DNA-binding region" description="H-T-H motif" evidence="4">
    <location>
        <begin position="50"/>
        <end position="69"/>
    </location>
</feature>
<dbReference type="PRINTS" id="PR00455">
    <property type="entry name" value="HTHTETR"/>
</dbReference>
<protein>
    <submittedName>
        <fullName evidence="7">TetR family transcriptional regulator</fullName>
    </submittedName>
</protein>
<keyword evidence="8" id="KW-1185">Reference proteome</keyword>